<dbReference type="SUPFAM" id="SSF143517">
    <property type="entry name" value="TRCF domain-like"/>
    <property type="match status" value="1"/>
</dbReference>
<dbReference type="Proteomes" id="UP000422764">
    <property type="component" value="Chromosome"/>
</dbReference>
<evidence type="ECO:0000256" key="12">
    <source>
        <dbReference type="ARBA" id="ARBA00070128"/>
    </source>
</evidence>
<dbReference type="InterPro" id="IPR004576">
    <property type="entry name" value="Mfd"/>
</dbReference>
<keyword evidence="7 13" id="KW-0067">ATP-binding</keyword>
<dbReference type="GO" id="GO:0016787">
    <property type="term" value="F:hydrolase activity"/>
    <property type="evidence" value="ECO:0007669"/>
    <property type="project" value="UniProtKB-KW"/>
</dbReference>
<dbReference type="InterPro" id="IPR001650">
    <property type="entry name" value="Helicase_C-like"/>
</dbReference>
<keyword evidence="2 13" id="KW-0963">Cytoplasm</keyword>
<keyword evidence="5 13" id="KW-0378">Hydrolase</keyword>
<name>A0A6I6F855_9CLOT</name>
<keyword evidence="8 13" id="KW-0238">DNA-binding</keyword>
<dbReference type="Pfam" id="PF03461">
    <property type="entry name" value="TRCF"/>
    <property type="match status" value="1"/>
</dbReference>
<dbReference type="PROSITE" id="PS51192">
    <property type="entry name" value="HELICASE_ATP_BIND_1"/>
    <property type="match status" value="1"/>
</dbReference>
<dbReference type="GO" id="GO:0003678">
    <property type="term" value="F:DNA helicase activity"/>
    <property type="evidence" value="ECO:0007669"/>
    <property type="project" value="TreeGrafter"/>
</dbReference>
<evidence type="ECO:0000256" key="13">
    <source>
        <dbReference type="HAMAP-Rule" id="MF_00969"/>
    </source>
</evidence>
<comment type="function">
    <text evidence="13">Couples transcription and DNA repair by recognizing RNA polymerase (RNAP) stalled at DNA lesions. Mediates ATP-dependent release of RNAP and its truncated transcript from the DNA, and recruitment of nucleotide excision repair machinery to the damaged site.</text>
</comment>
<keyword evidence="9 13" id="KW-0234">DNA repair</keyword>
<dbReference type="Gene3D" id="2.40.10.170">
    <property type="match status" value="1"/>
</dbReference>
<reference evidence="17 18" key="1">
    <citation type="submission" date="2019-12" db="EMBL/GenBank/DDBJ databases">
        <title>Genome sequenceing of Clostridium bovifaecis.</title>
        <authorList>
            <person name="Yao Y."/>
        </authorList>
    </citation>
    <scope>NUCLEOTIDE SEQUENCE [LARGE SCALE GENOMIC DNA]</scope>
    <source>
        <strain evidence="17 18">BXX</strain>
    </source>
</reference>
<dbReference type="InterPro" id="IPR003711">
    <property type="entry name" value="CarD-like/TRCF_RID"/>
</dbReference>
<evidence type="ECO:0000256" key="7">
    <source>
        <dbReference type="ARBA" id="ARBA00022840"/>
    </source>
</evidence>
<dbReference type="GO" id="GO:0000716">
    <property type="term" value="P:transcription-coupled nucleotide-excision repair, DNA damage recognition"/>
    <property type="evidence" value="ECO:0007669"/>
    <property type="project" value="UniProtKB-UniRule"/>
</dbReference>
<dbReference type="GO" id="GO:0005524">
    <property type="term" value="F:ATP binding"/>
    <property type="evidence" value="ECO:0007669"/>
    <property type="project" value="UniProtKB-UniRule"/>
</dbReference>
<comment type="subcellular location">
    <subcellularLocation>
        <location evidence="1 13">Cytoplasm</location>
    </subcellularLocation>
</comment>
<evidence type="ECO:0000256" key="14">
    <source>
        <dbReference type="SAM" id="Coils"/>
    </source>
</evidence>
<dbReference type="InterPro" id="IPR011545">
    <property type="entry name" value="DEAD/DEAH_box_helicase_dom"/>
</dbReference>
<dbReference type="NCBIfam" id="TIGR00580">
    <property type="entry name" value="mfd"/>
    <property type="match status" value="1"/>
</dbReference>
<dbReference type="SMART" id="SM00982">
    <property type="entry name" value="TRCF"/>
    <property type="match status" value="1"/>
</dbReference>
<dbReference type="GO" id="GO:0006355">
    <property type="term" value="P:regulation of DNA-templated transcription"/>
    <property type="evidence" value="ECO:0007669"/>
    <property type="project" value="UniProtKB-UniRule"/>
</dbReference>
<dbReference type="InterPro" id="IPR014001">
    <property type="entry name" value="Helicase_ATP-bd"/>
</dbReference>
<protein>
    <recommendedName>
        <fullName evidence="12 13">Transcription-repair-coupling factor</fullName>
        <shortName evidence="13">TRCF</shortName>
        <ecNumber evidence="13">3.6.4.-</ecNumber>
    </recommendedName>
</protein>
<dbReference type="InterPro" id="IPR027417">
    <property type="entry name" value="P-loop_NTPase"/>
</dbReference>
<dbReference type="Pfam" id="PF02559">
    <property type="entry name" value="CarD_TRCF_RID"/>
    <property type="match status" value="1"/>
</dbReference>
<sequence length="1170" mass="133902">MRLKGLMQPLIESDQFRNIINALSQKRFPIEIIGLSDSGRGLFINGIYEKEDKSIFIFTNSDVEAKNLYEDLSFYVPNVYYFPNREVVFYNIYAISGDLRWERLKIIREMLRGDKKIIVASIEALAATYISPKLYKDYTMNFSIGDTISLEDISERLVQGGYERVNIVEGKGEFSIRGGILDVYPPISSMPYRIELFGDEVDSIRSFNTESQRSIEKFKEIEVFPAKEMIFTKENISKGYEAIKKDLELAKKNLSKDKEAKERIESSTLSNLESLKENWSFESIDSFLPYFYDETSTLIDYMKDSLVFINDTQRCMGKLESIYFEFEENYKEFLQRGNILLGQSGLLVNKSEIIERLKGSQVITLDIIYKENEYFMPVYTESFSQISLSGYGGKLDLLIEDIRSKKTKGYRTLILSGTRPRGERLAETLRERGIESTYKDIIDSIQCGEVVITFGNQGKGFEYSELKLSVISDKDIFGSSKRKATKVSKKGVGKIKSFTELKPGDYVVHTNHGIGVYKGIKQLEVQGHKKDYLELSYNAGDRLYVPVDQLDLVQKYIGSEGKAPKVSKLGGSEWTKAKNKVKKAINEIAEDLVKLYAIRSTLKGHKFSRDTVWQKQFEDEFPYEETPDQIAAIEDIKRDMESGRAMDRLLCGDVGYGKTEVAIRAAFKAVMDGKQVSILVPTTILAEQHYNNLVQRFSDFPIKIDMISRFRTPAQVKATLKEVKAGNVDILIGTHRILQKDVQFKDLGLLIIDEEQRFGVTHKEKIKDIKKNVDVLTLTATPIPRTLHMSLTGIREISVIETPPEQRYPVQTYVVEFNDQLIADAITREIDRGGQVYFVYNRVGSIKEMATYISKLVPDARIGIANGQMPERELEKVMFDFMKNEYDILLCTTIIETGLDIQNANTMIIYDADKFGLSQLYQLRGRVGRSNRMAYAYLTYRKDKVLTEVAEKRLKAIKDFTELGSGFKIAMRDLEIRGAGNIIGAAQHGHMASVGYDLYCRMLEDTIKLVKGEIDREPFETTVDLKVDAYIPNNYIDDELQKIEVYKKIANIDSKEAMLDIQEELEDRFSNIPDSVSNLMNIAYIKALANKSGIQEIKERPAEVIIKFANKDLISRELVRHIINKYNRKIVFKIGEEPAMGYQLRDIKKEELIPALRELLEYLQTAVETK</sequence>
<dbReference type="CDD" id="cd17991">
    <property type="entry name" value="DEXHc_TRCF"/>
    <property type="match status" value="1"/>
</dbReference>
<dbReference type="Gene3D" id="3.40.50.300">
    <property type="entry name" value="P-loop containing nucleotide triphosphate hydrolases"/>
    <property type="match status" value="2"/>
</dbReference>
<evidence type="ECO:0000259" key="16">
    <source>
        <dbReference type="PROSITE" id="PS51194"/>
    </source>
</evidence>
<dbReference type="PROSITE" id="PS51194">
    <property type="entry name" value="HELICASE_CTER"/>
    <property type="match status" value="1"/>
</dbReference>
<organism evidence="17 18">
    <name type="scientific">Clostridium bovifaecis</name>
    <dbReference type="NCBI Taxonomy" id="2184719"/>
    <lineage>
        <taxon>Bacteria</taxon>
        <taxon>Bacillati</taxon>
        <taxon>Bacillota</taxon>
        <taxon>Clostridia</taxon>
        <taxon>Eubacteriales</taxon>
        <taxon>Clostridiaceae</taxon>
        <taxon>Clostridium</taxon>
    </lineage>
</organism>
<keyword evidence="3 13" id="KW-0547">Nucleotide-binding</keyword>
<dbReference type="SMART" id="SM00490">
    <property type="entry name" value="HELICc"/>
    <property type="match status" value="1"/>
</dbReference>
<evidence type="ECO:0000256" key="9">
    <source>
        <dbReference type="ARBA" id="ARBA00023204"/>
    </source>
</evidence>
<evidence type="ECO:0000256" key="11">
    <source>
        <dbReference type="ARBA" id="ARBA00061399"/>
    </source>
</evidence>
<evidence type="ECO:0000256" key="8">
    <source>
        <dbReference type="ARBA" id="ARBA00023125"/>
    </source>
</evidence>
<evidence type="ECO:0000313" key="17">
    <source>
        <dbReference type="EMBL" id="QGU96568.1"/>
    </source>
</evidence>
<dbReference type="SMART" id="SM01058">
    <property type="entry name" value="CarD_TRCF"/>
    <property type="match status" value="1"/>
</dbReference>
<keyword evidence="4 13" id="KW-0227">DNA damage</keyword>
<proteinExistence type="inferred from homology"/>
<dbReference type="PANTHER" id="PTHR47964:SF1">
    <property type="entry name" value="ATP-DEPENDENT DNA HELICASE HOMOLOG RECG, CHLOROPLASTIC"/>
    <property type="match status" value="1"/>
</dbReference>
<dbReference type="InterPro" id="IPR036101">
    <property type="entry name" value="CarD-like/TRCF_RID_sf"/>
</dbReference>
<gene>
    <name evidence="13 17" type="primary">mfd</name>
    <name evidence="17" type="ORF">GOM49_17045</name>
</gene>
<dbReference type="SMART" id="SM00487">
    <property type="entry name" value="DEXDc"/>
    <property type="match status" value="1"/>
</dbReference>
<comment type="similarity">
    <text evidence="10 13">In the N-terminal section; belongs to the UvrB family.</text>
</comment>
<dbReference type="GO" id="GO:0005737">
    <property type="term" value="C:cytoplasm"/>
    <property type="evidence" value="ECO:0007669"/>
    <property type="project" value="UniProtKB-SubCell"/>
</dbReference>
<dbReference type="InterPro" id="IPR047112">
    <property type="entry name" value="RecG/Mfd"/>
</dbReference>
<dbReference type="EC" id="3.6.4.-" evidence="13"/>
<keyword evidence="14" id="KW-0175">Coiled coil</keyword>
<dbReference type="SUPFAM" id="SSF52540">
    <property type="entry name" value="P-loop containing nucleoside triphosphate hydrolases"/>
    <property type="match status" value="4"/>
</dbReference>
<keyword evidence="6" id="KW-0347">Helicase</keyword>
<dbReference type="AlphaFoldDB" id="A0A6I6F855"/>
<evidence type="ECO:0000256" key="6">
    <source>
        <dbReference type="ARBA" id="ARBA00022806"/>
    </source>
</evidence>
<dbReference type="InterPro" id="IPR005118">
    <property type="entry name" value="TRCF_C"/>
</dbReference>
<evidence type="ECO:0000259" key="15">
    <source>
        <dbReference type="PROSITE" id="PS51192"/>
    </source>
</evidence>
<dbReference type="PANTHER" id="PTHR47964">
    <property type="entry name" value="ATP-DEPENDENT DNA HELICASE HOMOLOG RECG, CHLOROPLASTIC"/>
    <property type="match status" value="1"/>
</dbReference>
<dbReference type="Gene3D" id="3.90.1150.50">
    <property type="entry name" value="Transcription-repair-coupling factor, D7 domain"/>
    <property type="match status" value="1"/>
</dbReference>
<comment type="similarity">
    <text evidence="11 13">In the C-terminal section; belongs to the helicase family. RecG subfamily.</text>
</comment>
<dbReference type="Pfam" id="PF00271">
    <property type="entry name" value="Helicase_C"/>
    <property type="match status" value="1"/>
</dbReference>
<dbReference type="FunFam" id="3.40.50.300:FF:000546">
    <property type="entry name" value="Transcription-repair-coupling factor"/>
    <property type="match status" value="1"/>
</dbReference>
<evidence type="ECO:0000313" key="18">
    <source>
        <dbReference type="Proteomes" id="UP000422764"/>
    </source>
</evidence>
<evidence type="ECO:0000256" key="2">
    <source>
        <dbReference type="ARBA" id="ARBA00022490"/>
    </source>
</evidence>
<keyword evidence="18" id="KW-1185">Reference proteome</keyword>
<dbReference type="Pfam" id="PF00270">
    <property type="entry name" value="DEAD"/>
    <property type="match status" value="1"/>
</dbReference>
<feature type="domain" description="Helicase C-terminal" evidence="16">
    <location>
        <begin position="809"/>
        <end position="975"/>
    </location>
</feature>
<accession>A0A6I6F855</accession>
<dbReference type="EMBL" id="CP046522">
    <property type="protein sequence ID" value="QGU96568.1"/>
    <property type="molecule type" value="Genomic_DNA"/>
</dbReference>
<feature type="coiled-coil region" evidence="14">
    <location>
        <begin position="240"/>
        <end position="267"/>
    </location>
</feature>
<dbReference type="Gene3D" id="3.40.50.11180">
    <property type="match status" value="1"/>
</dbReference>
<dbReference type="Gene3D" id="3.30.2060.10">
    <property type="entry name" value="Penicillin-binding protein 1b domain"/>
    <property type="match status" value="1"/>
</dbReference>
<evidence type="ECO:0000256" key="10">
    <source>
        <dbReference type="ARBA" id="ARBA00061104"/>
    </source>
</evidence>
<evidence type="ECO:0000256" key="5">
    <source>
        <dbReference type="ARBA" id="ARBA00022801"/>
    </source>
</evidence>
<evidence type="ECO:0000256" key="4">
    <source>
        <dbReference type="ARBA" id="ARBA00022763"/>
    </source>
</evidence>
<dbReference type="InterPro" id="IPR041471">
    <property type="entry name" value="UvrB_inter"/>
</dbReference>
<dbReference type="InterPro" id="IPR037235">
    <property type="entry name" value="TRCF-like_C_D7"/>
</dbReference>
<dbReference type="GO" id="GO:0003684">
    <property type="term" value="F:damaged DNA binding"/>
    <property type="evidence" value="ECO:0007669"/>
    <property type="project" value="InterPro"/>
</dbReference>
<evidence type="ECO:0000256" key="1">
    <source>
        <dbReference type="ARBA" id="ARBA00004496"/>
    </source>
</evidence>
<dbReference type="Pfam" id="PF17757">
    <property type="entry name" value="UvrB_inter"/>
    <property type="match status" value="1"/>
</dbReference>
<feature type="domain" description="Helicase ATP-binding" evidence="15">
    <location>
        <begin position="639"/>
        <end position="800"/>
    </location>
</feature>
<dbReference type="HAMAP" id="MF_00969">
    <property type="entry name" value="TRCF"/>
    <property type="match status" value="1"/>
</dbReference>
<evidence type="ECO:0000256" key="3">
    <source>
        <dbReference type="ARBA" id="ARBA00022741"/>
    </source>
</evidence>
<dbReference type="SUPFAM" id="SSF141259">
    <property type="entry name" value="CarD-like"/>
    <property type="match status" value="1"/>
</dbReference>